<sequence length="437" mass="46120">MRTACNVDRKPDHSNLPHDVVGKQTDKMTSEVASWTAAEVEVWLQGLELHAVAQAFRDSAVTGADLLQLSDTDLTEHLGLNKLQIRKIRAALAAGPSLPPQQVTHGLQKPPQPRQEKPILGDVTLQAANGQVQGFPAQQAKQATEPPTQPKQAKREESQQDTAQQARQAEMAALNAQLASVGSAASMLTACQGELSQAHVLLSRAIANLPKGLRIEHAGGSKGLCSCFGPSQPDITDCRRLADLAGRDIQTAVVHTEKAYSLGVTDMPVLDLVGARQLSMDTQGGLGSGLEEPDQQQRAKAVLARARDMQRSVEASLHWVAASIAGKRAEMARIEQMRSRNAAASAAPPPVAAYSAAPPAYDSQPAAQTQYAAPQPSTVHHVHTNASSGGSATGSMAGAALMGGLVGATVGRAGMRRRPVVVVQPRVRMGGLGRRRF</sequence>
<feature type="region of interest" description="Disordered" evidence="1">
    <location>
        <begin position="96"/>
        <end position="117"/>
    </location>
</feature>
<dbReference type="EMBL" id="JALJOR010000019">
    <property type="protein sequence ID" value="KAK9803948.1"/>
    <property type="molecule type" value="Genomic_DNA"/>
</dbReference>
<dbReference type="Pfam" id="PF07647">
    <property type="entry name" value="SAM_2"/>
    <property type="match status" value="1"/>
</dbReference>
<keyword evidence="4" id="KW-1185">Reference proteome</keyword>
<feature type="region of interest" description="Disordered" evidence="1">
    <location>
        <begin position="365"/>
        <end position="393"/>
    </location>
</feature>
<dbReference type="PROSITE" id="PS50105">
    <property type="entry name" value="SAM_DOMAIN"/>
    <property type="match status" value="1"/>
</dbReference>
<dbReference type="InterPro" id="IPR013761">
    <property type="entry name" value="SAM/pointed_sf"/>
</dbReference>
<protein>
    <recommendedName>
        <fullName evidence="2">SAM domain-containing protein</fullName>
    </recommendedName>
</protein>
<feature type="region of interest" description="Disordered" evidence="1">
    <location>
        <begin position="136"/>
        <end position="168"/>
    </location>
</feature>
<evidence type="ECO:0000259" key="2">
    <source>
        <dbReference type="PROSITE" id="PS50105"/>
    </source>
</evidence>
<dbReference type="SUPFAM" id="SSF47769">
    <property type="entry name" value="SAM/Pointed domain"/>
    <property type="match status" value="1"/>
</dbReference>
<dbReference type="Gene3D" id="1.10.150.50">
    <property type="entry name" value="Transcription Factor, Ets-1"/>
    <property type="match status" value="1"/>
</dbReference>
<reference evidence="3 4" key="1">
    <citation type="journal article" date="2024" name="Nat. Commun.">
        <title>Phylogenomics reveals the evolutionary origins of lichenization in chlorophyte algae.</title>
        <authorList>
            <person name="Puginier C."/>
            <person name="Libourel C."/>
            <person name="Otte J."/>
            <person name="Skaloud P."/>
            <person name="Haon M."/>
            <person name="Grisel S."/>
            <person name="Petersen M."/>
            <person name="Berrin J.G."/>
            <person name="Delaux P.M."/>
            <person name="Dal Grande F."/>
            <person name="Keller J."/>
        </authorList>
    </citation>
    <scope>NUCLEOTIDE SEQUENCE [LARGE SCALE GENOMIC DNA]</scope>
    <source>
        <strain evidence="3 4">SAG 2043</strain>
    </source>
</reference>
<name>A0AAW1P5X1_9CHLO</name>
<dbReference type="Proteomes" id="UP001489004">
    <property type="component" value="Unassembled WGS sequence"/>
</dbReference>
<dbReference type="InterPro" id="IPR001660">
    <property type="entry name" value="SAM"/>
</dbReference>
<feature type="region of interest" description="Disordered" evidence="1">
    <location>
        <begin position="1"/>
        <end position="21"/>
    </location>
</feature>
<evidence type="ECO:0000313" key="4">
    <source>
        <dbReference type="Proteomes" id="UP001489004"/>
    </source>
</evidence>
<accession>A0AAW1P5X1</accession>
<evidence type="ECO:0000256" key="1">
    <source>
        <dbReference type="SAM" id="MobiDB-lite"/>
    </source>
</evidence>
<comment type="caution">
    <text evidence="3">The sequence shown here is derived from an EMBL/GenBank/DDBJ whole genome shotgun (WGS) entry which is preliminary data.</text>
</comment>
<dbReference type="SMART" id="SM00454">
    <property type="entry name" value="SAM"/>
    <property type="match status" value="1"/>
</dbReference>
<proteinExistence type="predicted"/>
<organism evidence="3 4">
    <name type="scientific">[Myrmecia] bisecta</name>
    <dbReference type="NCBI Taxonomy" id="41462"/>
    <lineage>
        <taxon>Eukaryota</taxon>
        <taxon>Viridiplantae</taxon>
        <taxon>Chlorophyta</taxon>
        <taxon>core chlorophytes</taxon>
        <taxon>Trebouxiophyceae</taxon>
        <taxon>Trebouxiales</taxon>
        <taxon>Trebouxiaceae</taxon>
        <taxon>Myrmecia</taxon>
    </lineage>
</organism>
<feature type="compositionally biased region" description="Low complexity" evidence="1">
    <location>
        <begin position="365"/>
        <end position="376"/>
    </location>
</feature>
<feature type="region of interest" description="Disordered" evidence="1">
    <location>
        <begin position="341"/>
        <end position="360"/>
    </location>
</feature>
<feature type="compositionally biased region" description="Low complexity" evidence="1">
    <location>
        <begin position="342"/>
        <end position="360"/>
    </location>
</feature>
<gene>
    <name evidence="3" type="ORF">WJX72_007486</name>
</gene>
<dbReference type="AlphaFoldDB" id="A0AAW1P5X1"/>
<feature type="compositionally biased region" description="Basic and acidic residues" evidence="1">
    <location>
        <begin position="7"/>
        <end position="21"/>
    </location>
</feature>
<evidence type="ECO:0000313" key="3">
    <source>
        <dbReference type="EMBL" id="KAK9803948.1"/>
    </source>
</evidence>
<feature type="domain" description="SAM" evidence="2">
    <location>
        <begin position="35"/>
        <end position="87"/>
    </location>
</feature>